<dbReference type="Proteomes" id="UP000012249">
    <property type="component" value="Unassembled WGS sequence"/>
</dbReference>
<name>N1U248_9LEPT</name>
<organism evidence="1 2">
    <name type="scientific">Leptospira weilii str. Ecochallenge</name>
    <dbReference type="NCBI Taxonomy" id="1049986"/>
    <lineage>
        <taxon>Bacteria</taxon>
        <taxon>Pseudomonadati</taxon>
        <taxon>Spirochaetota</taxon>
        <taxon>Spirochaetia</taxon>
        <taxon>Leptospirales</taxon>
        <taxon>Leptospiraceae</taxon>
        <taxon>Leptospira</taxon>
    </lineage>
</organism>
<gene>
    <name evidence="1" type="ORF">LEP1GSC043_2439</name>
</gene>
<dbReference type="AlphaFoldDB" id="N1U248"/>
<sequence length="74" mass="9280">MNHRSSYYLFYWTEIWLQKLKYRTYHELVKNDITFRPYILQNKTFMSLVKEELLTSFKSFFMEKSSRNKTYNDS</sequence>
<evidence type="ECO:0000313" key="2">
    <source>
        <dbReference type="Proteomes" id="UP000012249"/>
    </source>
</evidence>
<comment type="caution">
    <text evidence="1">The sequence shown here is derived from an EMBL/GenBank/DDBJ whole genome shotgun (WGS) entry which is preliminary data.</text>
</comment>
<evidence type="ECO:0000313" key="1">
    <source>
        <dbReference type="EMBL" id="EMY13102.1"/>
    </source>
</evidence>
<dbReference type="EMBL" id="AHMI02000253">
    <property type="protein sequence ID" value="EMY13102.1"/>
    <property type="molecule type" value="Genomic_DNA"/>
</dbReference>
<proteinExistence type="predicted"/>
<protein>
    <submittedName>
        <fullName evidence="1">Uncharacterized protein</fullName>
    </submittedName>
</protein>
<accession>N1U248</accession>
<reference evidence="1 2" key="1">
    <citation type="submission" date="2013-02" db="EMBL/GenBank/DDBJ databases">
        <authorList>
            <person name="Harkins D.M."/>
            <person name="Durkin A.S."/>
            <person name="Brinkac L.M."/>
            <person name="Haft D.H."/>
            <person name="Selengut J.D."/>
            <person name="Sanka R."/>
            <person name="DePew J."/>
            <person name="Purushe J."/>
            <person name="Haake D.A."/>
            <person name="Matsunaga J."/>
            <person name="Vinetz J.M."/>
            <person name="Sutton G.G."/>
            <person name="Nierman W.C."/>
            <person name="Fouts D.E."/>
        </authorList>
    </citation>
    <scope>NUCLEOTIDE SEQUENCE [LARGE SCALE GENOMIC DNA]</scope>
    <source>
        <strain evidence="1 2">Ecochallenge</strain>
    </source>
</reference>